<evidence type="ECO:0000256" key="1">
    <source>
        <dbReference type="ARBA" id="ARBA00004123"/>
    </source>
</evidence>
<reference evidence="7" key="1">
    <citation type="journal article" date="2017" name="Plant J.">
        <title>The pomegranate (Punica granatum L.) genome and the genomics of punicalagin biosynthesis.</title>
        <authorList>
            <person name="Qin G."/>
            <person name="Xu C."/>
            <person name="Ming R."/>
            <person name="Tang H."/>
            <person name="Guyot R."/>
            <person name="Kramer E.M."/>
            <person name="Hu Y."/>
            <person name="Yi X."/>
            <person name="Qi Y."/>
            <person name="Xu X."/>
            <person name="Gao Z."/>
            <person name="Pan H."/>
            <person name="Jian J."/>
            <person name="Tian Y."/>
            <person name="Yue Z."/>
            <person name="Xu Y."/>
        </authorList>
    </citation>
    <scope>NUCLEOTIDE SEQUENCE [LARGE SCALE GENOMIC DNA]</scope>
    <source>
        <strain evidence="7">cv. Dabenzi</strain>
    </source>
</reference>
<dbReference type="Proteomes" id="UP000233551">
    <property type="component" value="Unassembled WGS sequence"/>
</dbReference>
<organism evidence="5 7">
    <name type="scientific">Punica granatum</name>
    <name type="common">Pomegranate</name>
    <dbReference type="NCBI Taxonomy" id="22663"/>
    <lineage>
        <taxon>Eukaryota</taxon>
        <taxon>Viridiplantae</taxon>
        <taxon>Streptophyta</taxon>
        <taxon>Embryophyta</taxon>
        <taxon>Tracheophyta</taxon>
        <taxon>Spermatophyta</taxon>
        <taxon>Magnoliopsida</taxon>
        <taxon>eudicotyledons</taxon>
        <taxon>Gunneridae</taxon>
        <taxon>Pentapetalae</taxon>
        <taxon>rosids</taxon>
        <taxon>malvids</taxon>
        <taxon>Myrtales</taxon>
        <taxon>Lythraceae</taxon>
        <taxon>Punica</taxon>
    </lineage>
</organism>
<evidence type="ECO:0000313" key="6">
    <source>
        <dbReference type="EMBL" id="PKI31177.1"/>
    </source>
</evidence>
<dbReference type="EMBL" id="MTKT01004939">
    <property type="protein sequence ID" value="OWM68849.1"/>
    <property type="molecule type" value="Genomic_DNA"/>
</dbReference>
<dbReference type="OrthoDB" id="153872at2759"/>
<reference evidence="6 8" key="3">
    <citation type="submission" date="2017-11" db="EMBL/GenBank/DDBJ databases">
        <title>De-novo sequencing of pomegranate (Punica granatum L.) genome.</title>
        <authorList>
            <person name="Akparov Z."/>
            <person name="Amiraslanov A."/>
            <person name="Hajiyeva S."/>
            <person name="Abbasov M."/>
            <person name="Kaur K."/>
            <person name="Hamwieh A."/>
            <person name="Solovyev V."/>
            <person name="Salamov A."/>
            <person name="Braich B."/>
            <person name="Kosarev P."/>
            <person name="Mahmoud A."/>
            <person name="Hajiyev E."/>
            <person name="Babayeva S."/>
            <person name="Izzatullayeva V."/>
            <person name="Mammadov A."/>
            <person name="Mammadov A."/>
            <person name="Sharifova S."/>
            <person name="Ojaghi J."/>
            <person name="Eynullazada K."/>
            <person name="Bayramov B."/>
            <person name="Abdulazimova A."/>
            <person name="Shahmuradov I."/>
        </authorList>
    </citation>
    <scope>NUCLEOTIDE SEQUENCE [LARGE SCALE GENOMIC DNA]</scope>
    <source>
        <strain evidence="6">AG2017</strain>
        <strain evidence="8">cv. AG2017</strain>
        <tissue evidence="6">Leaf</tissue>
    </source>
</reference>
<comment type="subcellular location">
    <subcellularLocation>
        <location evidence="1 3">Nucleus</location>
    </subcellularLocation>
</comment>
<dbReference type="PANTHER" id="PTHR31319">
    <property type="entry name" value="ZINC FINGER PROTEIN CONSTANS-LIKE 4"/>
    <property type="match status" value="1"/>
</dbReference>
<dbReference type="GO" id="GO:0003700">
    <property type="term" value="F:DNA-binding transcription factor activity"/>
    <property type="evidence" value="ECO:0007669"/>
    <property type="project" value="TreeGrafter"/>
</dbReference>
<proteinExistence type="predicted"/>
<dbReference type="EMBL" id="PGOL01009147">
    <property type="protein sequence ID" value="PKI31177.1"/>
    <property type="molecule type" value="Genomic_DNA"/>
</dbReference>
<evidence type="ECO:0000256" key="2">
    <source>
        <dbReference type="ARBA" id="ARBA00023242"/>
    </source>
</evidence>
<keyword evidence="8" id="KW-1185">Reference proteome</keyword>
<evidence type="ECO:0000313" key="5">
    <source>
        <dbReference type="EMBL" id="OWM68849.1"/>
    </source>
</evidence>
<dbReference type="GO" id="GO:0009909">
    <property type="term" value="P:regulation of flower development"/>
    <property type="evidence" value="ECO:0007669"/>
    <property type="project" value="InterPro"/>
</dbReference>
<dbReference type="AlphaFoldDB" id="A0A218W8N2"/>
<dbReference type="InterPro" id="IPR045281">
    <property type="entry name" value="CONSTANS-like"/>
</dbReference>
<evidence type="ECO:0000259" key="4">
    <source>
        <dbReference type="PROSITE" id="PS51017"/>
    </source>
</evidence>
<feature type="domain" description="CCT" evidence="4">
    <location>
        <begin position="183"/>
        <end position="225"/>
    </location>
</feature>
<keyword evidence="2 3" id="KW-0539">Nucleus</keyword>
<evidence type="ECO:0000313" key="7">
    <source>
        <dbReference type="Proteomes" id="UP000197138"/>
    </source>
</evidence>
<evidence type="ECO:0000256" key="3">
    <source>
        <dbReference type="PROSITE-ProRule" id="PRU00357"/>
    </source>
</evidence>
<accession>A0A218W8N2</accession>
<dbReference type="Proteomes" id="UP000197138">
    <property type="component" value="Unassembled WGS sequence"/>
</dbReference>
<reference evidence="5" key="2">
    <citation type="submission" date="2017-06" db="EMBL/GenBank/DDBJ databases">
        <title>The pomegranate genome and the genomics of punicalagin biosynthesis.</title>
        <authorList>
            <person name="Xu C."/>
        </authorList>
    </citation>
    <scope>NUCLEOTIDE SEQUENCE [LARGE SCALE GENOMIC DNA]</scope>
    <source>
        <tissue evidence="5">Fresh leaf</tissue>
    </source>
</reference>
<dbReference type="STRING" id="22663.A0A218W8N2"/>
<dbReference type="GeneID" id="116210295"/>
<dbReference type="PROSITE" id="PS51017">
    <property type="entry name" value="CCT"/>
    <property type="match status" value="1"/>
</dbReference>
<protein>
    <recommendedName>
        <fullName evidence="4">CCT domain-containing protein</fullName>
    </recommendedName>
</protein>
<name>A0A218W8N2_PUNGR</name>
<comment type="caution">
    <text evidence="5">The sequence shown here is derived from an EMBL/GenBank/DDBJ whole genome shotgun (WGS) entry which is preliminary data.</text>
</comment>
<dbReference type="GO" id="GO:0005634">
    <property type="term" value="C:nucleus"/>
    <property type="evidence" value="ECO:0007669"/>
    <property type="project" value="UniProtKB-SubCell"/>
</dbReference>
<dbReference type="Pfam" id="PF06203">
    <property type="entry name" value="CCT"/>
    <property type="match status" value="1"/>
</dbReference>
<evidence type="ECO:0000313" key="8">
    <source>
        <dbReference type="Proteomes" id="UP000233551"/>
    </source>
</evidence>
<dbReference type="PANTHER" id="PTHR31319:SF114">
    <property type="entry name" value="OS12G0262400 PROTEIN"/>
    <property type="match status" value="1"/>
</dbReference>
<sequence length="268" mass="30113">MYGGSSMRTAPLGYHCDTAAALPFPLLPLPQLTIPDEYHPHLAEFDALDETAKPLAHLDATSYASSGCSSCYDSPNSAPSHGDPTGASLMQRSISSHALLHRINGQYDYSLCPYPATCESTDLDSGSVRRVYSAGDLQRRMNGGALMDCGYKRSESPPPPLRSESSLIIEGMSRACRYSPEEKKERIERYRSKRHQRNFNKKIKYACRKTLADSRPRIRGRFARNDEIDQKSASHEVDDRWNLHMGGEEDEEEDDNWINFIDAFYPGI</sequence>
<gene>
    <name evidence="5" type="ORF">CDL15_Pgr025036</name>
    <name evidence="6" type="ORF">CRG98_048423</name>
</gene>
<dbReference type="InterPro" id="IPR010402">
    <property type="entry name" value="CCT_domain"/>
</dbReference>